<evidence type="ECO:0000313" key="4">
    <source>
        <dbReference type="Proteomes" id="UP000228886"/>
    </source>
</evidence>
<proteinExistence type="predicted"/>
<gene>
    <name evidence="3" type="ORF">COS11_00330</name>
</gene>
<evidence type="ECO:0000313" key="3">
    <source>
        <dbReference type="EMBL" id="PIV64799.1"/>
    </source>
</evidence>
<keyword evidence="2" id="KW-1133">Transmembrane helix</keyword>
<feature type="transmembrane region" description="Helical" evidence="2">
    <location>
        <begin position="7"/>
        <end position="26"/>
    </location>
</feature>
<evidence type="ECO:0000256" key="2">
    <source>
        <dbReference type="SAM" id="Phobius"/>
    </source>
</evidence>
<evidence type="ECO:0000256" key="1">
    <source>
        <dbReference type="SAM" id="Coils"/>
    </source>
</evidence>
<name>A0A2M7EAQ1_9BACT</name>
<comment type="caution">
    <text evidence="3">The sequence shown here is derived from an EMBL/GenBank/DDBJ whole genome shotgun (WGS) entry which is preliminary data.</text>
</comment>
<keyword evidence="2" id="KW-0812">Transmembrane</keyword>
<sequence>MNKKKKAELIFIGVLVIISLIAVLVARQSRISYQRLERNVEARVEKLAFPYLEETKTYLKEAAISAKASNFGDAKKLLEKAGKNIDLVLSVSEQLTKRKIQGITELIKKIEREVDAGNKEIEVKAQEIIKSIDEIILP</sequence>
<organism evidence="3 4">
    <name type="scientific">bacterium (Candidatus Ratteibacteria) CG01_land_8_20_14_3_00_40_19</name>
    <dbReference type="NCBI Taxonomy" id="2014290"/>
    <lineage>
        <taxon>Bacteria</taxon>
        <taxon>Candidatus Ratteibacteria</taxon>
    </lineage>
</organism>
<accession>A0A2M7EAQ1</accession>
<keyword evidence="1" id="KW-0175">Coiled coil</keyword>
<dbReference type="EMBL" id="PETL01000019">
    <property type="protein sequence ID" value="PIV64799.1"/>
    <property type="molecule type" value="Genomic_DNA"/>
</dbReference>
<dbReference type="Proteomes" id="UP000228886">
    <property type="component" value="Unassembled WGS sequence"/>
</dbReference>
<reference evidence="4" key="1">
    <citation type="submission" date="2017-09" db="EMBL/GenBank/DDBJ databases">
        <title>Depth-based differentiation of microbial function through sediment-hosted aquifers and enrichment of novel symbionts in the deep terrestrial subsurface.</title>
        <authorList>
            <person name="Probst A.J."/>
            <person name="Ladd B."/>
            <person name="Jarett J.K."/>
            <person name="Geller-Mcgrath D.E."/>
            <person name="Sieber C.M.K."/>
            <person name="Emerson J.B."/>
            <person name="Anantharaman K."/>
            <person name="Thomas B.C."/>
            <person name="Malmstrom R."/>
            <person name="Stieglmeier M."/>
            <person name="Klingl A."/>
            <person name="Woyke T."/>
            <person name="Ryan C.M."/>
            <person name="Banfield J.F."/>
        </authorList>
    </citation>
    <scope>NUCLEOTIDE SEQUENCE [LARGE SCALE GENOMIC DNA]</scope>
</reference>
<protein>
    <submittedName>
        <fullName evidence="3">Uncharacterized protein</fullName>
    </submittedName>
</protein>
<feature type="coiled-coil region" evidence="1">
    <location>
        <begin position="100"/>
        <end position="127"/>
    </location>
</feature>
<keyword evidence="2" id="KW-0472">Membrane</keyword>
<dbReference type="AlphaFoldDB" id="A0A2M7EAQ1"/>